<evidence type="ECO:0000256" key="1">
    <source>
        <dbReference type="ARBA" id="ARBA00022603"/>
    </source>
</evidence>
<dbReference type="InterPro" id="IPR050078">
    <property type="entry name" value="Ribosomal_L11_MeTrfase_PrmA"/>
</dbReference>
<evidence type="ECO:0000256" key="2">
    <source>
        <dbReference type="ARBA" id="ARBA00022679"/>
    </source>
</evidence>
<evidence type="ECO:0000313" key="3">
    <source>
        <dbReference type="EMBL" id="KAK2158499.1"/>
    </source>
</evidence>
<dbReference type="GO" id="GO:0032259">
    <property type="term" value="P:methylation"/>
    <property type="evidence" value="ECO:0007669"/>
    <property type="project" value="UniProtKB-KW"/>
</dbReference>
<dbReference type="EMBL" id="JAODUP010000168">
    <property type="protein sequence ID" value="KAK2158499.1"/>
    <property type="molecule type" value="Genomic_DNA"/>
</dbReference>
<comment type="caution">
    <text evidence="3">The sequence shown here is derived from an EMBL/GenBank/DDBJ whole genome shotgun (WGS) entry which is preliminary data.</text>
</comment>
<dbReference type="PANTHER" id="PTHR43648">
    <property type="entry name" value="ELECTRON TRANSFER FLAVOPROTEIN BETA SUBUNIT LYSINE METHYLTRANSFERASE"/>
    <property type="match status" value="1"/>
</dbReference>
<dbReference type="GO" id="GO:0016279">
    <property type="term" value="F:protein-lysine N-methyltransferase activity"/>
    <property type="evidence" value="ECO:0007669"/>
    <property type="project" value="TreeGrafter"/>
</dbReference>
<dbReference type="Proteomes" id="UP001208570">
    <property type="component" value="Unassembled WGS sequence"/>
</dbReference>
<sequence length="223" mass="25432">MKAVICSVIHKLGTFSRQSATSRTIFTAGLNGVRPEHEGYATDNGGKIYLSDVMQNIKENTEISRDHLTPEIALHLITPNCKLWTALDGDIIFPDPFWAFYWPGGQVLTSFVELNIRLNAELNRVHLHIDQRNLLGTVAEKWDVILLGDMFYDEVFTKVVADWLEILQRDFKKLILIGDPGRAAFVRHPISTKLKRVAKCELHPQCKMENNGLTYGYVWQYSS</sequence>
<organism evidence="3 4">
    <name type="scientific">Paralvinella palmiformis</name>
    <dbReference type="NCBI Taxonomy" id="53620"/>
    <lineage>
        <taxon>Eukaryota</taxon>
        <taxon>Metazoa</taxon>
        <taxon>Spiralia</taxon>
        <taxon>Lophotrochozoa</taxon>
        <taxon>Annelida</taxon>
        <taxon>Polychaeta</taxon>
        <taxon>Sedentaria</taxon>
        <taxon>Canalipalpata</taxon>
        <taxon>Terebellida</taxon>
        <taxon>Terebelliformia</taxon>
        <taxon>Alvinellidae</taxon>
        <taxon>Paralvinella</taxon>
    </lineage>
</organism>
<proteinExistence type="predicted"/>
<accession>A0AAD9N8Z6</accession>
<reference evidence="3" key="1">
    <citation type="journal article" date="2023" name="Mol. Biol. Evol.">
        <title>Third-Generation Sequencing Reveals the Adaptive Role of the Epigenome in Three Deep-Sea Polychaetes.</title>
        <authorList>
            <person name="Perez M."/>
            <person name="Aroh O."/>
            <person name="Sun Y."/>
            <person name="Lan Y."/>
            <person name="Juniper S.K."/>
            <person name="Young C.R."/>
            <person name="Angers B."/>
            <person name="Qian P.Y."/>
        </authorList>
    </citation>
    <scope>NUCLEOTIDE SEQUENCE</scope>
    <source>
        <strain evidence="3">P08H-3</strain>
    </source>
</reference>
<protein>
    <submittedName>
        <fullName evidence="3">Uncharacterized protein</fullName>
    </submittedName>
</protein>
<keyword evidence="4" id="KW-1185">Reference proteome</keyword>
<keyword evidence="2" id="KW-0808">Transferase</keyword>
<dbReference type="AlphaFoldDB" id="A0AAD9N8Z6"/>
<dbReference type="GO" id="GO:0005759">
    <property type="term" value="C:mitochondrial matrix"/>
    <property type="evidence" value="ECO:0007669"/>
    <property type="project" value="TreeGrafter"/>
</dbReference>
<evidence type="ECO:0000313" key="4">
    <source>
        <dbReference type="Proteomes" id="UP001208570"/>
    </source>
</evidence>
<dbReference type="PANTHER" id="PTHR43648:SF1">
    <property type="entry name" value="ELECTRON TRANSFER FLAVOPROTEIN BETA SUBUNIT LYSINE METHYLTRANSFERASE"/>
    <property type="match status" value="1"/>
</dbReference>
<name>A0AAD9N8Z6_9ANNE</name>
<gene>
    <name evidence="3" type="ORF">LSH36_168g00002</name>
</gene>
<keyword evidence="1" id="KW-0489">Methyltransferase</keyword>